<dbReference type="Proteomes" id="UP000007947">
    <property type="component" value="Chromosome"/>
</dbReference>
<sequence length="94" mass="10189">MIVRILGEGQWRIDDAVRAELNSLDDEVEAAVRADDSERLGVALSRLHDRVRAIGAELPLDELADSDLILPETDASLAEVRALLSESGEGLIPD</sequence>
<dbReference type="HOGENOM" id="CLU_186753_0_0_11"/>
<evidence type="ECO:0000259" key="1">
    <source>
        <dbReference type="Pfam" id="PF22743"/>
    </source>
</evidence>
<dbReference type="EMBL" id="AP012204">
    <property type="protein sequence ID" value="BAK37221.1"/>
    <property type="molecule type" value="Genomic_DNA"/>
</dbReference>
<reference evidence="2 3" key="1">
    <citation type="submission" date="2011-05" db="EMBL/GenBank/DDBJ databases">
        <title>Whole genome sequence of Microlunatus phosphovorus NM-1.</title>
        <authorList>
            <person name="Hosoyama A."/>
            <person name="Sasaki K."/>
            <person name="Harada T."/>
            <person name="Igarashi R."/>
            <person name="Kawakoshi A."/>
            <person name="Sasagawa M."/>
            <person name="Fukada J."/>
            <person name="Nakamura S."/>
            <person name="Katano Y."/>
            <person name="Hanada S."/>
            <person name="Kamagata Y."/>
            <person name="Nakamura N."/>
            <person name="Yamazaki S."/>
            <person name="Fujita N."/>
        </authorList>
    </citation>
    <scope>NUCLEOTIDE SEQUENCE [LARGE SCALE GENOMIC DNA]</scope>
    <source>
        <strain evidence="3">ATCC 700054 / DSM 10555 / JCM 9379 / NBRC 101784 / NCIMB 13414 / VKM Ac-1990 / NM-1</strain>
    </source>
</reference>
<evidence type="ECO:0000313" key="2">
    <source>
        <dbReference type="EMBL" id="BAK37221.1"/>
    </source>
</evidence>
<organism evidence="2 3">
    <name type="scientific">Microlunatus phosphovorus (strain ATCC 700054 / DSM 10555 / JCM 9379 / NBRC 101784 / NCIMB 13414 / VKM Ac-1990 / NM-1)</name>
    <dbReference type="NCBI Taxonomy" id="1032480"/>
    <lineage>
        <taxon>Bacteria</taxon>
        <taxon>Bacillati</taxon>
        <taxon>Actinomycetota</taxon>
        <taxon>Actinomycetes</taxon>
        <taxon>Propionibacteriales</taxon>
        <taxon>Propionibacteriaceae</taxon>
        <taxon>Microlunatus</taxon>
    </lineage>
</organism>
<feature type="domain" description="PspA-associated" evidence="1">
    <location>
        <begin position="1"/>
        <end position="94"/>
    </location>
</feature>
<dbReference type="STRING" id="1032480.MLP_42070"/>
<keyword evidence="3" id="KW-1185">Reference proteome</keyword>
<evidence type="ECO:0000313" key="3">
    <source>
        <dbReference type="Proteomes" id="UP000007947"/>
    </source>
</evidence>
<accession>F5XS08</accession>
<dbReference type="RefSeq" id="WP_013865057.1">
    <property type="nucleotide sequence ID" value="NC_015635.1"/>
</dbReference>
<dbReference type="OrthoDB" id="5244559at2"/>
<proteinExistence type="predicted"/>
<dbReference type="InterPro" id="IPR054437">
    <property type="entry name" value="PspA-assoc_dom"/>
</dbReference>
<dbReference type="KEGG" id="mph:MLP_42070"/>
<name>F5XS08_MICPN</name>
<protein>
    <recommendedName>
        <fullName evidence="1">PspA-associated domain-containing protein</fullName>
    </recommendedName>
</protein>
<gene>
    <name evidence="2" type="ordered locus">MLP_42070</name>
</gene>
<dbReference type="eggNOG" id="ENOG5032YW2">
    <property type="taxonomic scope" value="Bacteria"/>
</dbReference>
<dbReference type="Pfam" id="PF22743">
    <property type="entry name" value="PspAA"/>
    <property type="match status" value="1"/>
</dbReference>
<dbReference type="AlphaFoldDB" id="F5XS08"/>